<feature type="compositionally biased region" description="Polar residues" evidence="2">
    <location>
        <begin position="226"/>
        <end position="255"/>
    </location>
</feature>
<evidence type="ECO:0000256" key="2">
    <source>
        <dbReference type="SAM" id="MobiDB-lite"/>
    </source>
</evidence>
<feature type="compositionally biased region" description="Basic and acidic residues" evidence="2">
    <location>
        <begin position="459"/>
        <end position="471"/>
    </location>
</feature>
<evidence type="ECO:0000313" key="3">
    <source>
        <dbReference type="EMBL" id="ESO96425.1"/>
    </source>
</evidence>
<name>V4ANT5_LOTGI</name>
<keyword evidence="4" id="KW-1185">Reference proteome</keyword>
<feature type="compositionally biased region" description="Basic and acidic residues" evidence="2">
    <location>
        <begin position="403"/>
        <end position="418"/>
    </location>
</feature>
<dbReference type="EMBL" id="KB201459">
    <property type="protein sequence ID" value="ESO96425.1"/>
    <property type="molecule type" value="Genomic_DNA"/>
</dbReference>
<sequence>MAGRGNPMPHMNGANRFLRNPDFRYHSIDPHQSKGMVSLYDSTYDKRDFRDSSPFGPHNVRDHSPFGQNMSRETSPYGLVNSREAPPFELVGSREPSPFRSNMRRDPSPFCGANMTRETSPYGPREAQDAGPYYNNISGHGRGRFQVRDNRDNPPFRPETNRDGHFFRQDQPPFRPHEQFSDGDGRDRRIAVVNTTQKPNEPSDKRIAVQSPQEECGRQAPPNENPGRQTRSSSYSSNEGKGNNSRDTPNNSSISKRLGPSSGKPASNSGDAGVKDLELKQKDKNRSEKEKRKELERIRRLHRKKKEESTKDRDSKSQKSESPKTKAEDSDTELEDERASPVNNRRHKERPHKRSRSRSSHGSHRRRSLSISSQKSSRKEESFEASPSKIPKQSLSKKSPNSENKRRDCESPRSEKFSPKSVSPTKRLAPKLADDNSPYNTVEEGELKSSESSQCDDTDIPRHKIDFDQKPVKSTETYEDLKLKNTELELEVKALKNELLNEKKAVERLFKDNDTKIENQQEYYHDDLEVLRKEVAYFKKENDRERDLTDMAKSKERDLLNKVRRLEDSLLHSGKENLDLKEKLKRLTEENDSFRYGNYSRYPPVAHPVQTFRYQQPHPPPW</sequence>
<gene>
    <name evidence="3" type="ORF">LOTGIDRAFT_231786</name>
</gene>
<feature type="compositionally biased region" description="Basic and acidic residues" evidence="2">
    <location>
        <begin position="306"/>
        <end position="329"/>
    </location>
</feature>
<dbReference type="RefSeq" id="XP_009052790.1">
    <property type="nucleotide sequence ID" value="XM_009054542.1"/>
</dbReference>
<feature type="region of interest" description="Disordered" evidence="2">
    <location>
        <begin position="89"/>
        <end position="471"/>
    </location>
</feature>
<protein>
    <submittedName>
        <fullName evidence="3">Uncharacterized protein</fullName>
    </submittedName>
</protein>
<feature type="compositionally biased region" description="Basic residues" evidence="2">
    <location>
        <begin position="344"/>
        <end position="368"/>
    </location>
</feature>
<keyword evidence="1" id="KW-0175">Coiled coil</keyword>
<dbReference type="OMA" id="FEAEFQF"/>
<evidence type="ECO:0000256" key="1">
    <source>
        <dbReference type="SAM" id="Coils"/>
    </source>
</evidence>
<dbReference type="CTD" id="20248715"/>
<feature type="compositionally biased region" description="Polar residues" evidence="2">
    <location>
        <begin position="391"/>
        <end position="402"/>
    </location>
</feature>
<organism evidence="3 4">
    <name type="scientific">Lottia gigantea</name>
    <name type="common">Giant owl limpet</name>
    <dbReference type="NCBI Taxonomy" id="225164"/>
    <lineage>
        <taxon>Eukaryota</taxon>
        <taxon>Metazoa</taxon>
        <taxon>Spiralia</taxon>
        <taxon>Lophotrochozoa</taxon>
        <taxon>Mollusca</taxon>
        <taxon>Gastropoda</taxon>
        <taxon>Patellogastropoda</taxon>
        <taxon>Lottioidea</taxon>
        <taxon>Lottiidae</taxon>
        <taxon>Lottia</taxon>
    </lineage>
</organism>
<feature type="compositionally biased region" description="Basic and acidic residues" evidence="2">
    <location>
        <begin position="273"/>
        <end position="298"/>
    </location>
</feature>
<dbReference type="AlphaFoldDB" id="V4ANT5"/>
<feature type="region of interest" description="Disordered" evidence="2">
    <location>
        <begin position="51"/>
        <end position="71"/>
    </location>
</feature>
<feature type="compositionally biased region" description="Basic and acidic residues" evidence="2">
    <location>
        <begin position="175"/>
        <end position="190"/>
    </location>
</feature>
<reference evidence="3 4" key="1">
    <citation type="journal article" date="2013" name="Nature">
        <title>Insights into bilaterian evolution from three spiralian genomes.</title>
        <authorList>
            <person name="Simakov O."/>
            <person name="Marletaz F."/>
            <person name="Cho S.J."/>
            <person name="Edsinger-Gonzales E."/>
            <person name="Havlak P."/>
            <person name="Hellsten U."/>
            <person name="Kuo D.H."/>
            <person name="Larsson T."/>
            <person name="Lv J."/>
            <person name="Arendt D."/>
            <person name="Savage R."/>
            <person name="Osoegawa K."/>
            <person name="de Jong P."/>
            <person name="Grimwood J."/>
            <person name="Chapman J.A."/>
            <person name="Shapiro H."/>
            <person name="Aerts A."/>
            <person name="Otillar R.P."/>
            <person name="Terry A.Y."/>
            <person name="Boore J.L."/>
            <person name="Grigoriev I.V."/>
            <person name="Lindberg D.R."/>
            <person name="Seaver E.C."/>
            <person name="Weisblat D.A."/>
            <person name="Putnam N.H."/>
            <person name="Rokhsar D.S."/>
        </authorList>
    </citation>
    <scope>NUCLEOTIDE SEQUENCE [LARGE SCALE GENOMIC DNA]</scope>
</reference>
<feature type="coiled-coil region" evidence="1">
    <location>
        <begin position="478"/>
        <end position="512"/>
    </location>
</feature>
<proteinExistence type="predicted"/>
<dbReference type="KEGG" id="lgi:LOTGIDRAFT_231786"/>
<feature type="compositionally biased region" description="Basic and acidic residues" evidence="2">
    <location>
        <begin position="146"/>
        <end position="168"/>
    </location>
</feature>
<dbReference type="GeneID" id="20248715"/>
<dbReference type="OrthoDB" id="10345884at2759"/>
<dbReference type="HOGENOM" id="CLU_439609_0_0_1"/>
<accession>V4ANT5</accession>
<evidence type="ECO:0000313" key="4">
    <source>
        <dbReference type="Proteomes" id="UP000030746"/>
    </source>
</evidence>
<dbReference type="Proteomes" id="UP000030746">
    <property type="component" value="Unassembled WGS sequence"/>
</dbReference>